<accession>A0AAU9FW87</accession>
<feature type="signal peptide" evidence="1">
    <location>
        <begin position="1"/>
        <end position="16"/>
    </location>
</feature>
<dbReference type="PANTHER" id="PTHR35685:SF2">
    <property type="entry name" value="825-OAK-RELATED"/>
    <property type="match status" value="1"/>
</dbReference>
<proteinExistence type="predicted"/>
<keyword evidence="1" id="KW-0732">Signal</keyword>
<protein>
    <submittedName>
        <fullName evidence="2">Cuticle protein 16.5</fullName>
    </submittedName>
</protein>
<dbReference type="AlphaFoldDB" id="A0AAU9FW87"/>
<evidence type="ECO:0000313" key="2">
    <source>
        <dbReference type="EMBL" id="BFF99738.1"/>
    </source>
</evidence>
<organism evidence="2 3">
    <name type="scientific">Drosophila madeirensis</name>
    <name type="common">Fruit fly</name>
    <dbReference type="NCBI Taxonomy" id="30013"/>
    <lineage>
        <taxon>Eukaryota</taxon>
        <taxon>Metazoa</taxon>
        <taxon>Ecdysozoa</taxon>
        <taxon>Arthropoda</taxon>
        <taxon>Hexapoda</taxon>
        <taxon>Insecta</taxon>
        <taxon>Pterygota</taxon>
        <taxon>Neoptera</taxon>
        <taxon>Endopterygota</taxon>
        <taxon>Diptera</taxon>
        <taxon>Brachycera</taxon>
        <taxon>Muscomorpha</taxon>
        <taxon>Ephydroidea</taxon>
        <taxon>Drosophilidae</taxon>
        <taxon>Drosophila</taxon>
        <taxon>Sophophora</taxon>
    </lineage>
</organism>
<gene>
    <name evidence="2" type="ORF">DMAD_07567</name>
</gene>
<reference evidence="2 3" key="1">
    <citation type="submission" date="2024-02" db="EMBL/GenBank/DDBJ databases">
        <title>A chromosome-level genome assembly of Drosophila madeirensis, a fruit fly species endemic to Madeira island.</title>
        <authorList>
            <person name="Tomihara K."/>
            <person name="Llopart A."/>
            <person name="Yamamoto D."/>
        </authorList>
    </citation>
    <scope>NUCLEOTIDE SEQUENCE [LARGE SCALE GENOMIC DNA]</scope>
    <source>
        <strain evidence="2 3">RF1</strain>
    </source>
</reference>
<sequence length="175" mass="17455">MFKFFVIAALIACCSAKPGILAPFSLPVGGVPLATAPVPVVTAPLSAAGGSSQVDVRNNYDGTLSSYTTAPFEYAGPVSSRYVSGVPAAPALVSARYAAAPLTAAAYSAPLTAAGYAAPLTAAAAYSTPYASQLAAAYSAYPYASPYATPYASYASPYLASGAYAAPYAAPQVVV</sequence>
<feature type="chain" id="PRO_5043750985" evidence="1">
    <location>
        <begin position="17"/>
        <end position="175"/>
    </location>
</feature>
<dbReference type="PANTHER" id="PTHR35685">
    <property type="entry name" value="825-OAK-RELATED-RELATED"/>
    <property type="match status" value="1"/>
</dbReference>
<evidence type="ECO:0000256" key="1">
    <source>
        <dbReference type="SAM" id="SignalP"/>
    </source>
</evidence>
<evidence type="ECO:0000313" key="3">
    <source>
        <dbReference type="Proteomes" id="UP001500889"/>
    </source>
</evidence>
<dbReference type="EMBL" id="AP029265">
    <property type="protein sequence ID" value="BFF99738.1"/>
    <property type="molecule type" value="Genomic_DNA"/>
</dbReference>
<name>A0AAU9FW87_DROMD</name>
<keyword evidence="3" id="KW-1185">Reference proteome</keyword>
<dbReference type="Proteomes" id="UP001500889">
    <property type="component" value="Chromosome J"/>
</dbReference>